<organismHost>
    <name type="scientific">Homo sapiens</name>
    <name type="common">Human</name>
    <dbReference type="NCBI Taxonomy" id="9606"/>
</organismHost>
<proteinExistence type="predicted"/>
<gene>
    <name evidence="1" type="primary">MC138R</name>
</gene>
<evidence type="ECO:0000313" key="5">
    <source>
        <dbReference type="EMBL" id="AYO88283.1"/>
    </source>
</evidence>
<dbReference type="Proteomes" id="UP000317568">
    <property type="component" value="Genome"/>
</dbReference>
<protein>
    <submittedName>
        <fullName evidence="1">MC138</fullName>
    </submittedName>
</protein>
<evidence type="ECO:0000313" key="1">
    <source>
        <dbReference type="EMBL" id="AQY16711.1"/>
    </source>
</evidence>
<dbReference type="Proteomes" id="UP000315637">
    <property type="component" value="Segment"/>
</dbReference>
<accession>A0A1S7DLX4</accession>
<sequence>METFHMLRSMERKFYADLALALPARKSAFAYRDMLFVFYAPKAATVARYLAAADVCHSDMTVLGKLHIGGHKLLLVHMDLFYYGLSRAGAMYRLGRGIARLSLDSRKVYAYIGAESA</sequence>
<organism evidence="1">
    <name type="scientific">Molluscum contagiosum virus subtype 2</name>
    <name type="common">MOCV</name>
    <name type="synonym">MCVII</name>
    <dbReference type="NCBI Taxonomy" id="10281"/>
    <lineage>
        <taxon>Viruses</taxon>
        <taxon>Varidnaviria</taxon>
        <taxon>Bamfordvirae</taxon>
        <taxon>Nucleocytoviricota</taxon>
        <taxon>Pokkesviricetes</taxon>
        <taxon>Chitovirales</taxon>
        <taxon>Poxviridae</taxon>
        <taxon>Chordopoxvirinae</taxon>
        <taxon>Molluscipoxvirus</taxon>
        <taxon>Molluscipoxvirus molluscum</taxon>
        <taxon>Molluscum contagiosum virus</taxon>
    </lineage>
</organism>
<dbReference type="Proteomes" id="UP000320816">
    <property type="component" value="Segment"/>
</dbReference>
<dbReference type="Proteomes" id="UP000320664">
    <property type="component" value="Segment"/>
</dbReference>
<dbReference type="EMBL" id="MH320549">
    <property type="protein sequence ID" value="AYO87943.1"/>
    <property type="molecule type" value="Genomic_DNA"/>
</dbReference>
<evidence type="ECO:0000313" key="4">
    <source>
        <dbReference type="EMBL" id="AYO88113.1"/>
    </source>
</evidence>
<dbReference type="InterPro" id="IPR008786">
    <property type="entry name" value="Poxvirus_A31"/>
</dbReference>
<dbReference type="Proteomes" id="UP000319755">
    <property type="component" value="Genome"/>
</dbReference>
<evidence type="ECO:0000313" key="3">
    <source>
        <dbReference type="EMBL" id="AYO87943.1"/>
    </source>
</evidence>
<dbReference type="Pfam" id="PF05771">
    <property type="entry name" value="Pox_A31"/>
    <property type="match status" value="1"/>
</dbReference>
<dbReference type="EMBL" id="MH320550">
    <property type="protein sequence ID" value="AYO88113.1"/>
    <property type="molecule type" value="Genomic_DNA"/>
</dbReference>
<dbReference type="EMBL" id="KY040274">
    <property type="protein sequence ID" value="AQY16711.1"/>
    <property type="molecule type" value="Genomic_DNA"/>
</dbReference>
<evidence type="ECO:0000313" key="2">
    <source>
        <dbReference type="EMBL" id="AYO87773.1"/>
    </source>
</evidence>
<name>A0A1S7DLX4_MCV2</name>
<dbReference type="EMBL" id="MH320556">
    <property type="protein sequence ID" value="AYO89161.1"/>
    <property type="molecule type" value="Genomic_DNA"/>
</dbReference>
<dbReference type="Proteomes" id="UP000317891">
    <property type="component" value="Segment"/>
</dbReference>
<dbReference type="EMBL" id="MH320548">
    <property type="protein sequence ID" value="AYO87773.1"/>
    <property type="molecule type" value="Genomic_DNA"/>
</dbReference>
<evidence type="ECO:0000313" key="6">
    <source>
        <dbReference type="EMBL" id="AYO89161.1"/>
    </source>
</evidence>
<reference evidence="2" key="2">
    <citation type="journal article" date="2018" name="Viruses">
        <title>New Insights into the Evolutionary and Genomic Landscape of Molluscum Contagiosum Virus (MCV) based on Nine MCV1 and Six MCV2 Complete Genome Sequences.</title>
        <authorList>
            <person name="Zorec T."/>
            <person name="Kutnjak D."/>
            <person name="Hosnjak L."/>
            <person name="Kusar B."/>
            <person name="Trcko K."/>
            <person name="Kocjan B."/>
            <person name="Li Y."/>
            <person name="Krizmaric M."/>
            <person name="Miljkovic J."/>
            <person name="Ravnikar M."/>
            <person name="Poljak M."/>
        </authorList>
    </citation>
    <scope>NUCLEOTIDE SEQUENCE [LARGE SCALE GENOMIC DNA]</scope>
    <source>
        <strain evidence="2">MCV2_MB98</strain>
        <strain evidence="3">MCV2_MC313</strain>
        <strain evidence="4">MCV2_MC316</strain>
        <strain evidence="5">MCV2_MC332</strain>
        <strain evidence="6">MCV2_MC515</strain>
    </source>
</reference>
<reference evidence="2" key="3">
    <citation type="submission" date="2018-05" db="EMBL/GenBank/DDBJ databases">
        <authorList>
            <person name="Zorec T.M."/>
            <person name="Hosnjak L."/>
            <person name="Kutnjak D."/>
            <person name="Kusar B."/>
            <person name="Trcko K."/>
            <person name="Kocjan B.J."/>
            <person name="Li Y."/>
            <person name="Krizmaric M."/>
            <person name="Miljkovic J."/>
            <person name="Ravnikar M."/>
            <person name="Poljak M."/>
        </authorList>
    </citation>
    <scope>NUCLEOTIDE SEQUENCE</scope>
    <source>
        <strain evidence="2">MCV2_MB98</strain>
        <strain evidence="3">MCV2_MC313</strain>
        <strain evidence="4">MCV2_MC316</strain>
        <strain evidence="5">MCV2_MC332</strain>
        <strain evidence="6">MCV2_MC515</strain>
    </source>
</reference>
<reference evidence="1" key="1">
    <citation type="journal article" date="2017" name="J. Gen. Virol.">
        <title>Recombination events and variability among full-length genomes of co-circulating molluscum contagiosum virus subtypes 1 and 2.</title>
        <authorList>
            <person name="Lopez-Bueno A."/>
            <person name="Parras-Molto M."/>
            <person name="Lopez-Barrantes O."/>
            <person name="Belda S."/>
            <person name="Alejo A."/>
        </authorList>
    </citation>
    <scope>NUCLEOTIDE SEQUENCE</scope>
    <source>
        <strain evidence="1">Madrid 2016_1</strain>
    </source>
</reference>
<dbReference type="EMBL" id="MH320551">
    <property type="protein sequence ID" value="AYO88283.1"/>
    <property type="molecule type" value="Genomic_DNA"/>
</dbReference>